<evidence type="ECO:0000313" key="2">
    <source>
        <dbReference type="EMBL" id="VEL44248.1"/>
    </source>
</evidence>
<reference evidence="2" key="1">
    <citation type="submission" date="2018-11" db="EMBL/GenBank/DDBJ databases">
        <authorList>
            <consortium name="Pathogen Informatics"/>
        </authorList>
    </citation>
    <scope>NUCLEOTIDE SEQUENCE</scope>
</reference>
<evidence type="ECO:0000256" key="1">
    <source>
        <dbReference type="SAM" id="MobiDB-lite"/>
    </source>
</evidence>
<dbReference type="EMBL" id="CAAALY010292794">
    <property type="protein sequence ID" value="VEL44248.1"/>
    <property type="molecule type" value="Genomic_DNA"/>
</dbReference>
<comment type="caution">
    <text evidence="2">The sequence shown here is derived from an EMBL/GenBank/DDBJ whole genome shotgun (WGS) entry which is preliminary data.</text>
</comment>
<dbReference type="AlphaFoldDB" id="A0A448XT59"/>
<feature type="region of interest" description="Disordered" evidence="1">
    <location>
        <begin position="173"/>
        <end position="195"/>
    </location>
</feature>
<keyword evidence="3" id="KW-1185">Reference proteome</keyword>
<accession>A0A448XT59</accession>
<dbReference type="Proteomes" id="UP000784294">
    <property type="component" value="Unassembled WGS sequence"/>
</dbReference>
<protein>
    <submittedName>
        <fullName evidence="2">Uncharacterized protein</fullName>
    </submittedName>
</protein>
<sequence length="239" mass="26075">MPASCSSYPSCFSDTLSCLSPEAKQPLVPSLPHSCLPPPPVPRVQTYGRVDENDPSNRYCPLTIGEAVREAHGTVFSRLTAFAAAAASYYPLAAAAMAVANVAATTANNHTTNPSAAIGLDGAIAPLQSRLQTRIPKPDILEELNGEIRYPPTRPRIRGPVVMSTRREQEEPVTVWTSSGLTSSMGGRQPRSSLNSIHLSGDPKVNRYPEIIYYYILHNFIHMICVHPIFFEVLKRTCS</sequence>
<feature type="compositionally biased region" description="Polar residues" evidence="1">
    <location>
        <begin position="175"/>
        <end position="195"/>
    </location>
</feature>
<gene>
    <name evidence="2" type="ORF">PXEA_LOCUS37688</name>
</gene>
<name>A0A448XT59_9PLAT</name>
<evidence type="ECO:0000313" key="3">
    <source>
        <dbReference type="Proteomes" id="UP000784294"/>
    </source>
</evidence>
<organism evidence="2 3">
    <name type="scientific">Protopolystoma xenopodis</name>
    <dbReference type="NCBI Taxonomy" id="117903"/>
    <lineage>
        <taxon>Eukaryota</taxon>
        <taxon>Metazoa</taxon>
        <taxon>Spiralia</taxon>
        <taxon>Lophotrochozoa</taxon>
        <taxon>Platyhelminthes</taxon>
        <taxon>Monogenea</taxon>
        <taxon>Polyopisthocotylea</taxon>
        <taxon>Polystomatidea</taxon>
        <taxon>Polystomatidae</taxon>
        <taxon>Protopolystoma</taxon>
    </lineage>
</organism>
<proteinExistence type="predicted"/>